<feature type="signal peptide" evidence="1">
    <location>
        <begin position="1"/>
        <end position="22"/>
    </location>
</feature>
<evidence type="ECO:0000313" key="3">
    <source>
        <dbReference type="Proteomes" id="UP000434475"/>
    </source>
</evidence>
<keyword evidence="1" id="KW-0732">Signal</keyword>
<dbReference type="EMBL" id="WKPR01000030">
    <property type="protein sequence ID" value="MSB21979.1"/>
    <property type="molecule type" value="Genomic_DNA"/>
</dbReference>
<dbReference type="PROSITE" id="PS51257">
    <property type="entry name" value="PROKAR_LIPOPROTEIN"/>
    <property type="match status" value="1"/>
</dbReference>
<comment type="caution">
    <text evidence="2">The sequence shown here is derived from an EMBL/GenBank/DDBJ whole genome shotgun (WGS) entry which is preliminary data.</text>
</comment>
<proteinExistence type="predicted"/>
<evidence type="ECO:0000256" key="1">
    <source>
        <dbReference type="SAM" id="SignalP"/>
    </source>
</evidence>
<protein>
    <recommendedName>
        <fullName evidence="4">Lipoprotein</fullName>
    </recommendedName>
</protein>
<sequence length="144" mass="15979">MKKIFVLALALAMFLCGCQSQPDDTMLSYDGPYVDLIAVDVPEMADGEVSIIKVDSETGYPVASTITKKNGDKTVQERVFPRFDYEGTETQLRFEDGVLTGARPTDLPLDLEKLMDDSYWETDPETLAAMLADYEAQIAVLPEN</sequence>
<dbReference type="RefSeq" id="WP_108981906.1">
    <property type="nucleotide sequence ID" value="NZ_JAQLWY010000025.1"/>
</dbReference>
<evidence type="ECO:0000313" key="2">
    <source>
        <dbReference type="EMBL" id="MSB21979.1"/>
    </source>
</evidence>
<dbReference type="AlphaFoldDB" id="A0A6I2R877"/>
<accession>A0A6I2R877</accession>
<feature type="chain" id="PRO_5026104923" description="Lipoprotein" evidence="1">
    <location>
        <begin position="23"/>
        <end position="144"/>
    </location>
</feature>
<dbReference type="Proteomes" id="UP000434475">
    <property type="component" value="Unassembled WGS sequence"/>
</dbReference>
<organism evidence="2 3">
    <name type="scientific">Flavonifractor plautii</name>
    <name type="common">Fusobacterium plautii</name>
    <dbReference type="NCBI Taxonomy" id="292800"/>
    <lineage>
        <taxon>Bacteria</taxon>
        <taxon>Bacillati</taxon>
        <taxon>Bacillota</taxon>
        <taxon>Clostridia</taxon>
        <taxon>Eubacteriales</taxon>
        <taxon>Oscillospiraceae</taxon>
        <taxon>Flavonifractor</taxon>
    </lineage>
</organism>
<evidence type="ECO:0008006" key="4">
    <source>
        <dbReference type="Google" id="ProtNLM"/>
    </source>
</evidence>
<reference evidence="2 3" key="1">
    <citation type="journal article" date="2019" name="Nat. Med.">
        <title>A library of human gut bacterial isolates paired with longitudinal multiomics data enables mechanistic microbiome research.</title>
        <authorList>
            <person name="Poyet M."/>
            <person name="Groussin M."/>
            <person name="Gibbons S.M."/>
            <person name="Avila-Pacheco J."/>
            <person name="Jiang X."/>
            <person name="Kearney S.M."/>
            <person name="Perrotta A.R."/>
            <person name="Berdy B."/>
            <person name="Zhao S."/>
            <person name="Lieberman T.D."/>
            <person name="Swanson P.K."/>
            <person name="Smith M."/>
            <person name="Roesemann S."/>
            <person name="Alexander J.E."/>
            <person name="Rich S.A."/>
            <person name="Livny J."/>
            <person name="Vlamakis H."/>
            <person name="Clish C."/>
            <person name="Bullock K."/>
            <person name="Deik A."/>
            <person name="Scott J."/>
            <person name="Pierce K.A."/>
            <person name="Xavier R.J."/>
            <person name="Alm E.J."/>
        </authorList>
    </citation>
    <scope>NUCLEOTIDE SEQUENCE [LARGE SCALE GENOMIC DNA]</scope>
    <source>
        <strain evidence="2 3">BIOML-A2</strain>
    </source>
</reference>
<name>A0A6I2R877_FLAPL</name>
<gene>
    <name evidence="2" type="ORF">GKE97_21110</name>
</gene>